<dbReference type="InterPro" id="IPR036390">
    <property type="entry name" value="WH_DNA-bd_sf"/>
</dbReference>
<name>A0A8J4H436_9BACL</name>
<dbReference type="GO" id="GO:0003700">
    <property type="term" value="F:DNA-binding transcription factor activity"/>
    <property type="evidence" value="ECO:0007669"/>
    <property type="project" value="InterPro"/>
</dbReference>
<keyword evidence="3" id="KW-0804">Transcription</keyword>
<evidence type="ECO:0000259" key="4">
    <source>
        <dbReference type="PROSITE" id="PS50995"/>
    </source>
</evidence>
<dbReference type="PROSITE" id="PS01117">
    <property type="entry name" value="HTH_MARR_1"/>
    <property type="match status" value="1"/>
</dbReference>
<accession>A0A8J4H436</accession>
<dbReference type="GO" id="GO:0006950">
    <property type="term" value="P:response to stress"/>
    <property type="evidence" value="ECO:0007669"/>
    <property type="project" value="TreeGrafter"/>
</dbReference>
<dbReference type="RefSeq" id="WP_213411114.1">
    <property type="nucleotide sequence ID" value="NZ_BOVK01000015.1"/>
</dbReference>
<keyword evidence="6" id="KW-1185">Reference proteome</keyword>
<dbReference type="GO" id="GO:0003677">
    <property type="term" value="F:DNA binding"/>
    <property type="evidence" value="ECO:0007669"/>
    <property type="project" value="UniProtKB-KW"/>
</dbReference>
<reference evidence="5" key="1">
    <citation type="submission" date="2021-04" db="EMBL/GenBank/DDBJ databases">
        <title>Draft genome sequence of Xylanibacillus composti strain K13.</title>
        <authorList>
            <person name="Uke A."/>
            <person name="Chhe C."/>
            <person name="Baramee S."/>
            <person name="Kosugi A."/>
        </authorList>
    </citation>
    <scope>NUCLEOTIDE SEQUENCE</scope>
    <source>
        <strain evidence="5">K13</strain>
    </source>
</reference>
<dbReference type="InterPro" id="IPR036388">
    <property type="entry name" value="WH-like_DNA-bd_sf"/>
</dbReference>
<gene>
    <name evidence="5" type="ORF">XYCOK13_13680</name>
</gene>
<keyword evidence="2" id="KW-0238">DNA-binding</keyword>
<proteinExistence type="predicted"/>
<evidence type="ECO:0000313" key="5">
    <source>
        <dbReference type="EMBL" id="GIQ68544.1"/>
    </source>
</evidence>
<dbReference type="AlphaFoldDB" id="A0A8J4H436"/>
<dbReference type="Proteomes" id="UP000677918">
    <property type="component" value="Unassembled WGS sequence"/>
</dbReference>
<dbReference type="InterPro" id="IPR039422">
    <property type="entry name" value="MarR/SlyA-like"/>
</dbReference>
<feature type="domain" description="HTH marR-type" evidence="4">
    <location>
        <begin position="1"/>
        <end position="137"/>
    </location>
</feature>
<protein>
    <submittedName>
        <fullName evidence="5">MarR family transcriptional regulator</fullName>
    </submittedName>
</protein>
<dbReference type="PROSITE" id="PS50995">
    <property type="entry name" value="HTH_MARR_2"/>
    <property type="match status" value="1"/>
</dbReference>
<evidence type="ECO:0000256" key="1">
    <source>
        <dbReference type="ARBA" id="ARBA00023015"/>
    </source>
</evidence>
<dbReference type="SUPFAM" id="SSF46785">
    <property type="entry name" value="Winged helix' DNA-binding domain"/>
    <property type="match status" value="1"/>
</dbReference>
<dbReference type="EMBL" id="BOVK01000015">
    <property type="protein sequence ID" value="GIQ68544.1"/>
    <property type="molecule type" value="Genomic_DNA"/>
</dbReference>
<organism evidence="5 6">
    <name type="scientific">Xylanibacillus composti</name>
    <dbReference type="NCBI Taxonomy" id="1572762"/>
    <lineage>
        <taxon>Bacteria</taxon>
        <taxon>Bacillati</taxon>
        <taxon>Bacillota</taxon>
        <taxon>Bacilli</taxon>
        <taxon>Bacillales</taxon>
        <taxon>Paenibacillaceae</taxon>
        <taxon>Xylanibacillus</taxon>
    </lineage>
</organism>
<comment type="caution">
    <text evidence="5">The sequence shown here is derived from an EMBL/GenBank/DDBJ whole genome shotgun (WGS) entry which is preliminary data.</text>
</comment>
<dbReference type="InterPro" id="IPR023187">
    <property type="entry name" value="Tscrpt_reg_MarR-type_CS"/>
</dbReference>
<dbReference type="PRINTS" id="PR00598">
    <property type="entry name" value="HTHMARR"/>
</dbReference>
<dbReference type="InterPro" id="IPR000835">
    <property type="entry name" value="HTH_MarR-typ"/>
</dbReference>
<dbReference type="SMART" id="SM00347">
    <property type="entry name" value="HTH_MARR"/>
    <property type="match status" value="1"/>
</dbReference>
<evidence type="ECO:0000256" key="2">
    <source>
        <dbReference type="ARBA" id="ARBA00023125"/>
    </source>
</evidence>
<sequence>MGQEGLHQLEAVFTDVFRMMKQEFLKRVERHLSGSQALILQKLHKEGQQKISQLASHLDITTGAVTGLCDKLIASGYVSRQRAQSDRRVVYIDITDAGKEALQRVSALRREIVEEFFAGLSEEEIRSLIHIFEKVLFNLQRKKE</sequence>
<dbReference type="PANTHER" id="PTHR33164:SF43">
    <property type="entry name" value="HTH-TYPE TRANSCRIPTIONAL REPRESSOR YETL"/>
    <property type="match status" value="1"/>
</dbReference>
<evidence type="ECO:0000256" key="3">
    <source>
        <dbReference type="ARBA" id="ARBA00023163"/>
    </source>
</evidence>
<dbReference type="PANTHER" id="PTHR33164">
    <property type="entry name" value="TRANSCRIPTIONAL REGULATOR, MARR FAMILY"/>
    <property type="match status" value="1"/>
</dbReference>
<keyword evidence="1" id="KW-0805">Transcription regulation</keyword>
<dbReference type="Pfam" id="PF01047">
    <property type="entry name" value="MarR"/>
    <property type="match status" value="1"/>
</dbReference>
<evidence type="ECO:0000313" key="6">
    <source>
        <dbReference type="Proteomes" id="UP000677918"/>
    </source>
</evidence>
<dbReference type="Gene3D" id="1.10.10.10">
    <property type="entry name" value="Winged helix-like DNA-binding domain superfamily/Winged helix DNA-binding domain"/>
    <property type="match status" value="1"/>
</dbReference>